<dbReference type="EMBL" id="LN681231">
    <property type="protein sequence ID" value="CEK28499.1"/>
    <property type="molecule type" value="Genomic_DNA"/>
</dbReference>
<dbReference type="RefSeq" id="WP_004718142.1">
    <property type="nucleotide sequence ID" value="NZ_CCYO01000004.1"/>
</dbReference>
<dbReference type="Pfam" id="PF10554">
    <property type="entry name" value="Phage_ASH"/>
    <property type="match status" value="1"/>
</dbReference>
<dbReference type="OrthoDB" id="6631751at2"/>
<name>A0A0A8VKI8_YERRU</name>
<dbReference type="GeneID" id="45571724"/>
<organism evidence="1">
    <name type="scientific">Yersinia ruckeri</name>
    <dbReference type="NCBI Taxonomy" id="29486"/>
    <lineage>
        <taxon>Bacteria</taxon>
        <taxon>Pseudomonadati</taxon>
        <taxon>Pseudomonadota</taxon>
        <taxon>Gammaproteobacteria</taxon>
        <taxon>Enterobacterales</taxon>
        <taxon>Yersiniaceae</taxon>
        <taxon>Yersinia</taxon>
    </lineage>
</organism>
<protein>
    <submittedName>
        <fullName evidence="1">Phage immunity repressor protein</fullName>
    </submittedName>
</protein>
<dbReference type="InterPro" id="IPR018880">
    <property type="entry name" value="Phage_P4_Ash"/>
</dbReference>
<evidence type="ECO:0000313" key="1">
    <source>
        <dbReference type="EMBL" id="CEK28499.1"/>
    </source>
</evidence>
<reference evidence="1" key="1">
    <citation type="journal article" date="2015" name="Genome Announc.">
        <title>Complete Genome Sequence of Yersinia ruckeri Strain CSF007-82, Etiologic Agent of Red Mouth Disease in Salmonid Fish.</title>
        <authorList>
            <person name="Nelson M.C."/>
            <person name="LaPatra S.E."/>
            <person name="Welch T.J."/>
            <person name="Graf J."/>
        </authorList>
    </citation>
    <scope>NUCLEOTIDE SEQUENCE</scope>
    <source>
        <strain evidence="1">CSF007-82</strain>
    </source>
</reference>
<sequence>MTLIPQKGLFSGLHFLQALRYSRRAVAKSAAGRGNPSYLLATQHAPGVFFYVVASAYQFFAQWFLHRCRYQAMVAQAGQPSGWPVSNKAGISTPVWATTHKRGNFGGSNNQYLLEAATMATSLTPLHPQFIYLFAAVRRTELMARPCMLRTTASSEKNARLRLTRDYILSFAGRLPLGAVA</sequence>
<proteinExistence type="predicted"/>
<accession>A0A0A8VKI8</accession>
<dbReference type="NCBIfam" id="NF033153">
    <property type="entry name" value="phage_ICD_like"/>
    <property type="match status" value="1"/>
</dbReference>
<gene>
    <name evidence="1" type="ORF">CSF007_13835</name>
</gene>
<dbReference type="AlphaFoldDB" id="A0A0A8VKI8"/>